<keyword evidence="1" id="KW-0732">Signal</keyword>
<dbReference type="EMBL" id="QRZC01000027">
    <property type="protein sequence ID" value="RGV38967.1"/>
    <property type="molecule type" value="Genomic_DNA"/>
</dbReference>
<comment type="caution">
    <text evidence="2">The sequence shown here is derived from an EMBL/GenBank/DDBJ whole genome shotgun (WGS) entry which is preliminary data.</text>
</comment>
<accession>A0A412X9M2</accession>
<protein>
    <submittedName>
        <fullName evidence="2">DUF4221 domain-containing protein</fullName>
    </submittedName>
</protein>
<feature type="chain" id="PRO_5019403396" evidence="1">
    <location>
        <begin position="19"/>
        <end position="164"/>
    </location>
</feature>
<gene>
    <name evidence="2" type="ORF">DWW14_17225</name>
</gene>
<evidence type="ECO:0000256" key="1">
    <source>
        <dbReference type="SAM" id="SignalP"/>
    </source>
</evidence>
<feature type="signal peptide" evidence="1">
    <location>
        <begin position="1"/>
        <end position="18"/>
    </location>
</feature>
<proteinExistence type="predicted"/>
<evidence type="ECO:0000313" key="2">
    <source>
        <dbReference type="EMBL" id="RGV38967.1"/>
    </source>
</evidence>
<dbReference type="Proteomes" id="UP000285343">
    <property type="component" value="Unassembled WGS sequence"/>
</dbReference>
<sequence>MKSLKFIFFILIAFLASCMEQKSQNKIKNNIVEVEVEEMKFPPQTVLQLKSYYLSSAVHTDSADFLIGYNYRLHSLDYMNLQSKEVTQTILSDEGPDAVISLTGLYANSLDSIWMSDESERVFLLDNAGQIKTTVNLKEYLQDTEQLLINTNHAMFTSHLYYNG</sequence>
<organism evidence="2 3">
    <name type="scientific">Bacteroides uniformis</name>
    <dbReference type="NCBI Taxonomy" id="820"/>
    <lineage>
        <taxon>Bacteria</taxon>
        <taxon>Pseudomonadati</taxon>
        <taxon>Bacteroidota</taxon>
        <taxon>Bacteroidia</taxon>
        <taxon>Bacteroidales</taxon>
        <taxon>Bacteroidaceae</taxon>
        <taxon>Bacteroides</taxon>
    </lineage>
</organism>
<name>A0A412X9M2_BACUN</name>
<evidence type="ECO:0000313" key="3">
    <source>
        <dbReference type="Proteomes" id="UP000285343"/>
    </source>
</evidence>
<dbReference type="PROSITE" id="PS51257">
    <property type="entry name" value="PROKAR_LIPOPROTEIN"/>
    <property type="match status" value="1"/>
</dbReference>
<reference evidence="2 3" key="1">
    <citation type="submission" date="2018-08" db="EMBL/GenBank/DDBJ databases">
        <title>A genome reference for cultivated species of the human gut microbiota.</title>
        <authorList>
            <person name="Zou Y."/>
            <person name="Xue W."/>
            <person name="Luo G."/>
        </authorList>
    </citation>
    <scope>NUCLEOTIDE SEQUENCE [LARGE SCALE GENOMIC DNA]</scope>
    <source>
        <strain evidence="2 3">AF14-42</strain>
    </source>
</reference>
<dbReference type="AlphaFoldDB" id="A0A412X9M2"/>